<dbReference type="SUPFAM" id="SSF57850">
    <property type="entry name" value="RING/U-box"/>
    <property type="match status" value="1"/>
</dbReference>
<dbReference type="InterPro" id="IPR017907">
    <property type="entry name" value="Znf_RING_CS"/>
</dbReference>
<protein>
    <submittedName>
        <fullName evidence="9">E3 ubiquitin-protein ligase TRIM39-like</fullName>
    </submittedName>
</protein>
<dbReference type="Gene3D" id="3.30.160.60">
    <property type="entry name" value="Classic Zinc Finger"/>
    <property type="match status" value="1"/>
</dbReference>
<feature type="domain" description="B box-type" evidence="8">
    <location>
        <begin position="81"/>
        <end position="122"/>
    </location>
</feature>
<dbReference type="AlphaFoldDB" id="A0A3Q2DWJ7"/>
<evidence type="ECO:0000313" key="9">
    <source>
        <dbReference type="Ensembl" id="ENSCVAP00000024102.1"/>
    </source>
</evidence>
<dbReference type="PROSITE" id="PS00518">
    <property type="entry name" value="ZF_RING_1"/>
    <property type="match status" value="1"/>
</dbReference>
<comment type="similarity">
    <text evidence="1">Belongs to the TRIM/RBCC family.</text>
</comment>
<dbReference type="Ensembl" id="ENSCVAT00000005185.1">
    <property type="protein sequence ID" value="ENSCVAP00000024102.1"/>
    <property type="gene ID" value="ENSCVAG00000007846.1"/>
</dbReference>
<dbReference type="PANTHER" id="PTHR24103">
    <property type="entry name" value="E3 UBIQUITIN-PROTEIN LIGASE TRIM"/>
    <property type="match status" value="1"/>
</dbReference>
<dbReference type="OMA" id="CEELRMV"/>
<organism evidence="9 10">
    <name type="scientific">Cyprinodon variegatus</name>
    <name type="common">Sheepshead minnow</name>
    <dbReference type="NCBI Taxonomy" id="28743"/>
    <lineage>
        <taxon>Eukaryota</taxon>
        <taxon>Metazoa</taxon>
        <taxon>Chordata</taxon>
        <taxon>Craniata</taxon>
        <taxon>Vertebrata</taxon>
        <taxon>Euteleostomi</taxon>
        <taxon>Actinopterygii</taxon>
        <taxon>Neopterygii</taxon>
        <taxon>Teleostei</taxon>
        <taxon>Neoteleostei</taxon>
        <taxon>Acanthomorphata</taxon>
        <taxon>Ovalentaria</taxon>
        <taxon>Atherinomorphae</taxon>
        <taxon>Cyprinodontiformes</taxon>
        <taxon>Cyprinodontidae</taxon>
        <taxon>Cyprinodon</taxon>
    </lineage>
</organism>
<dbReference type="GO" id="GO:0008270">
    <property type="term" value="F:zinc ion binding"/>
    <property type="evidence" value="ECO:0007669"/>
    <property type="project" value="UniProtKB-KW"/>
</dbReference>
<keyword evidence="10" id="KW-1185">Reference proteome</keyword>
<dbReference type="SUPFAM" id="SSF57845">
    <property type="entry name" value="B-box zinc-binding domain"/>
    <property type="match status" value="1"/>
</dbReference>
<keyword evidence="6" id="KW-0175">Coiled coil</keyword>
<evidence type="ECO:0000256" key="3">
    <source>
        <dbReference type="ARBA" id="ARBA00022771"/>
    </source>
</evidence>
<evidence type="ECO:0000313" key="10">
    <source>
        <dbReference type="Proteomes" id="UP000265020"/>
    </source>
</evidence>
<evidence type="ECO:0000259" key="7">
    <source>
        <dbReference type="PROSITE" id="PS50089"/>
    </source>
</evidence>
<dbReference type="Gene3D" id="3.30.40.10">
    <property type="entry name" value="Zinc/RING finger domain, C3HC4 (zinc finger)"/>
    <property type="match status" value="1"/>
</dbReference>
<dbReference type="InterPro" id="IPR050143">
    <property type="entry name" value="TRIM/RBCC"/>
</dbReference>
<reference evidence="9" key="1">
    <citation type="submission" date="2025-08" db="UniProtKB">
        <authorList>
            <consortium name="Ensembl"/>
        </authorList>
    </citation>
    <scope>IDENTIFICATION</scope>
</reference>
<keyword evidence="3 5" id="KW-0863">Zinc-finger</keyword>
<dbReference type="InterPro" id="IPR001841">
    <property type="entry name" value="Znf_RING"/>
</dbReference>
<dbReference type="InterPro" id="IPR018957">
    <property type="entry name" value="Znf_C3HC4_RING-type"/>
</dbReference>
<dbReference type="SMART" id="SM00336">
    <property type="entry name" value="BBOX"/>
    <property type="match status" value="1"/>
</dbReference>
<keyword evidence="4" id="KW-0862">Zinc</keyword>
<dbReference type="Pfam" id="PF00097">
    <property type="entry name" value="zf-C3HC4"/>
    <property type="match status" value="1"/>
</dbReference>
<evidence type="ECO:0000256" key="4">
    <source>
        <dbReference type="ARBA" id="ARBA00022833"/>
    </source>
</evidence>
<dbReference type="PROSITE" id="PS50089">
    <property type="entry name" value="ZF_RING_2"/>
    <property type="match status" value="1"/>
</dbReference>
<evidence type="ECO:0000256" key="2">
    <source>
        <dbReference type="ARBA" id="ARBA00022723"/>
    </source>
</evidence>
<dbReference type="Proteomes" id="UP000265020">
    <property type="component" value="Unassembled WGS sequence"/>
</dbReference>
<name>A0A3Q2DWJ7_CYPVA</name>
<evidence type="ECO:0000256" key="1">
    <source>
        <dbReference type="ARBA" id="ARBA00008518"/>
    </source>
</evidence>
<evidence type="ECO:0000259" key="8">
    <source>
        <dbReference type="PROSITE" id="PS50119"/>
    </source>
</evidence>
<accession>A0A3Q2DWJ7</accession>
<dbReference type="Pfam" id="PF00643">
    <property type="entry name" value="zf-B_box"/>
    <property type="match status" value="1"/>
</dbReference>
<dbReference type="PROSITE" id="PS50119">
    <property type="entry name" value="ZF_BBOX"/>
    <property type="match status" value="1"/>
</dbReference>
<feature type="coiled-coil region" evidence="6">
    <location>
        <begin position="123"/>
        <end position="229"/>
    </location>
</feature>
<proteinExistence type="inferred from homology"/>
<dbReference type="InterPro" id="IPR013083">
    <property type="entry name" value="Znf_RING/FYVE/PHD"/>
</dbReference>
<evidence type="ECO:0000256" key="5">
    <source>
        <dbReference type="PROSITE-ProRule" id="PRU00024"/>
    </source>
</evidence>
<feature type="domain" description="RING-type" evidence="7">
    <location>
        <begin position="14"/>
        <end position="53"/>
    </location>
</feature>
<sequence length="288" mass="33678">MLSTRTSEEEEISCPQCTNIYSFPVLLECGHNICKLCLQNFWEWKKSKECPVCGCESFCGTPPINQDLTIAVEQFQKRKAMAQEICQIHNEKLKIFCNSDEVPICLVCQLSKDHRMHKCSPVEEAAQQKKAEMTAILESLRKKVRTMSKTKHQWEETKAYLETQGEQIELAVKEEFLQLHQFLKEEEERRLRDLREEKGKKIQVMYSKIEDIEEDIKTLNSTISKLDIVLRAKDLPFLKEYKETKQRVRRNIQEPESIRGILIDSAKHLGILKFAVCKKMLSTVKYCE</sequence>
<dbReference type="InterPro" id="IPR000315">
    <property type="entry name" value="Znf_B-box"/>
</dbReference>
<keyword evidence="2" id="KW-0479">Metal-binding</keyword>
<dbReference type="SMART" id="SM00184">
    <property type="entry name" value="RING"/>
    <property type="match status" value="1"/>
</dbReference>
<reference evidence="9" key="2">
    <citation type="submission" date="2025-09" db="UniProtKB">
        <authorList>
            <consortium name="Ensembl"/>
        </authorList>
    </citation>
    <scope>IDENTIFICATION</scope>
</reference>
<dbReference type="GeneTree" id="ENSGT00510000048454"/>
<evidence type="ECO:0000256" key="6">
    <source>
        <dbReference type="SAM" id="Coils"/>
    </source>
</evidence>